<gene>
    <name evidence="1" type="ORF">AAH991_22360</name>
</gene>
<evidence type="ECO:0008006" key="3">
    <source>
        <dbReference type="Google" id="ProtNLM"/>
    </source>
</evidence>
<dbReference type="InterPro" id="IPR042070">
    <property type="entry name" value="PucR_C-HTH_sf"/>
</dbReference>
<accession>A0ABV0ARH1</accession>
<dbReference type="Proteomes" id="UP001447516">
    <property type="component" value="Unassembled WGS sequence"/>
</dbReference>
<keyword evidence="2" id="KW-1185">Reference proteome</keyword>
<name>A0ABV0ARH1_9ACTN</name>
<proteinExistence type="predicted"/>
<organism evidence="1 2">
    <name type="scientific">Microbispora maris</name>
    <dbReference type="NCBI Taxonomy" id="3144104"/>
    <lineage>
        <taxon>Bacteria</taxon>
        <taxon>Bacillati</taxon>
        <taxon>Actinomycetota</taxon>
        <taxon>Actinomycetes</taxon>
        <taxon>Streptosporangiales</taxon>
        <taxon>Streptosporangiaceae</taxon>
        <taxon>Microbispora</taxon>
    </lineage>
</organism>
<dbReference type="EMBL" id="JBDJAW010000018">
    <property type="protein sequence ID" value="MEN3537874.1"/>
    <property type="molecule type" value="Genomic_DNA"/>
</dbReference>
<sequence>MAAMARLAASPEDLATLGVCCTTGSLRRAVGLLRLHHSRVARRLGRIGRTLGIDLTEPAGLTRAGIALTTWRLLTG</sequence>
<comment type="caution">
    <text evidence="1">The sequence shown here is derived from an EMBL/GenBank/DDBJ whole genome shotgun (WGS) entry which is preliminary data.</text>
</comment>
<protein>
    <recommendedName>
        <fullName evidence="3">PucR C-terminal helix-turn-helix domain-containing protein</fullName>
    </recommendedName>
</protein>
<evidence type="ECO:0000313" key="1">
    <source>
        <dbReference type="EMBL" id="MEN3537874.1"/>
    </source>
</evidence>
<dbReference type="RefSeq" id="WP_346227825.1">
    <property type="nucleotide sequence ID" value="NZ_JBDJAW010000018.1"/>
</dbReference>
<evidence type="ECO:0000313" key="2">
    <source>
        <dbReference type="Proteomes" id="UP001447516"/>
    </source>
</evidence>
<dbReference type="Gene3D" id="1.10.10.2840">
    <property type="entry name" value="PucR C-terminal helix-turn-helix domain"/>
    <property type="match status" value="1"/>
</dbReference>
<reference evidence="1 2" key="1">
    <citation type="submission" date="2024-05" db="EMBL/GenBank/DDBJ databases">
        <title>Microbispora sp.ZYX-F-249.</title>
        <authorList>
            <person name="Xie H."/>
        </authorList>
    </citation>
    <scope>NUCLEOTIDE SEQUENCE [LARGE SCALE GENOMIC DNA]</scope>
    <source>
        <strain evidence="1 2">ZYX-F-249</strain>
    </source>
</reference>